<dbReference type="AlphaFoldDB" id="A0A917JAH2"/>
<reference evidence="7" key="1">
    <citation type="journal article" date="2014" name="Int. J. Syst. Evol. Microbiol.">
        <title>Complete genome sequence of Corynebacterium casei LMG S-19264T (=DSM 44701T), isolated from a smear-ripened cheese.</title>
        <authorList>
            <consortium name="US DOE Joint Genome Institute (JGI-PGF)"/>
            <person name="Walter F."/>
            <person name="Albersmeier A."/>
            <person name="Kalinowski J."/>
            <person name="Ruckert C."/>
        </authorList>
    </citation>
    <scope>NUCLEOTIDE SEQUENCE</scope>
    <source>
        <strain evidence="7">CCM 8711</strain>
    </source>
</reference>
<feature type="domain" description="Extradiol ring-cleavage dioxygenase class III enzyme subunit B" evidence="6">
    <location>
        <begin position="23"/>
        <end position="265"/>
    </location>
</feature>
<dbReference type="EMBL" id="BMDO01000008">
    <property type="protein sequence ID" value="GGI51763.1"/>
    <property type="molecule type" value="Genomic_DNA"/>
</dbReference>
<keyword evidence="4" id="KW-0862">Zinc</keyword>
<organism evidence="7 8">
    <name type="scientific">Mucilaginibacter galii</name>
    <dbReference type="NCBI Taxonomy" id="2005073"/>
    <lineage>
        <taxon>Bacteria</taxon>
        <taxon>Pseudomonadati</taxon>
        <taxon>Bacteroidota</taxon>
        <taxon>Sphingobacteriia</taxon>
        <taxon>Sphingobacteriales</taxon>
        <taxon>Sphingobacteriaceae</taxon>
        <taxon>Mucilaginibacter</taxon>
    </lineage>
</organism>
<evidence type="ECO:0000256" key="2">
    <source>
        <dbReference type="ARBA" id="ARBA00007581"/>
    </source>
</evidence>
<evidence type="ECO:0000256" key="3">
    <source>
        <dbReference type="ARBA" id="ARBA00022723"/>
    </source>
</evidence>
<dbReference type="RefSeq" id="WP_188417868.1">
    <property type="nucleotide sequence ID" value="NZ_BMDO01000008.1"/>
</dbReference>
<reference evidence="7" key="2">
    <citation type="submission" date="2020-09" db="EMBL/GenBank/DDBJ databases">
        <authorList>
            <person name="Sun Q."/>
            <person name="Sedlacek I."/>
        </authorList>
    </citation>
    <scope>NUCLEOTIDE SEQUENCE</scope>
    <source>
        <strain evidence="7">CCM 8711</strain>
    </source>
</reference>
<dbReference type="PANTHER" id="PTHR30096:SF0">
    <property type="entry name" value="4,5-DOPA DIOXYGENASE EXTRADIOL-LIKE PROTEIN"/>
    <property type="match status" value="1"/>
</dbReference>
<accession>A0A917JAH2</accession>
<comment type="caution">
    <text evidence="7">The sequence shown here is derived from an EMBL/GenBank/DDBJ whole genome shotgun (WGS) entry which is preliminary data.</text>
</comment>
<dbReference type="PIRSF" id="PIRSF006157">
    <property type="entry name" value="Doxgns_DODA"/>
    <property type="match status" value="1"/>
</dbReference>
<dbReference type="Pfam" id="PF02900">
    <property type="entry name" value="LigB"/>
    <property type="match status" value="1"/>
</dbReference>
<name>A0A917JAH2_9SPHI</name>
<comment type="cofactor">
    <cofactor evidence="1">
        <name>Zn(2+)</name>
        <dbReference type="ChEBI" id="CHEBI:29105"/>
    </cofactor>
</comment>
<evidence type="ECO:0000256" key="4">
    <source>
        <dbReference type="ARBA" id="ARBA00022833"/>
    </source>
</evidence>
<keyword evidence="7" id="KW-0223">Dioxygenase</keyword>
<keyword evidence="3" id="KW-0479">Metal-binding</keyword>
<evidence type="ECO:0000256" key="5">
    <source>
        <dbReference type="ARBA" id="ARBA00023002"/>
    </source>
</evidence>
<evidence type="ECO:0000259" key="6">
    <source>
        <dbReference type="Pfam" id="PF02900"/>
    </source>
</evidence>
<protein>
    <submittedName>
        <fullName evidence="7">Dioxygenase</fullName>
    </submittedName>
</protein>
<sequence length="284" mass="32493">METLNNFKNFTDTLAVQSVRMPVLFTSHGSPMDIPLSKEEKPFWNSLFELGKNLQHKYEIKAALIVSAHWCTQGTFVNISPQQTQIYDYYGFPDEYYQVKYQAAGAPDIAREIKRIIPFVTETPEWGLDHGAWPMLMHLFPNADIPVFQMSIDYHAAPEYHFQLGRQLKSLRDKGVLIIGSGSLIHNLSLVRQRFATGDMTPFGWEAEYDHWIKKEIDQRNFDSIINYGTSHALGKLAAPTPDHFVPVLYSLGLMANKDEVRHFYEGAAKLPAFSERSFIMEGN</sequence>
<dbReference type="Gene3D" id="3.40.830.10">
    <property type="entry name" value="LigB-like"/>
    <property type="match status" value="1"/>
</dbReference>
<keyword evidence="5" id="KW-0560">Oxidoreductase</keyword>
<dbReference type="CDD" id="cd07363">
    <property type="entry name" value="45_DOPA_Dioxygenase"/>
    <property type="match status" value="1"/>
</dbReference>
<keyword evidence="8" id="KW-1185">Reference proteome</keyword>
<proteinExistence type="inferred from homology"/>
<dbReference type="Proteomes" id="UP000662074">
    <property type="component" value="Unassembled WGS sequence"/>
</dbReference>
<evidence type="ECO:0000256" key="1">
    <source>
        <dbReference type="ARBA" id="ARBA00001947"/>
    </source>
</evidence>
<gene>
    <name evidence="7" type="ORF">GCM10011425_29750</name>
</gene>
<dbReference type="InterPro" id="IPR004183">
    <property type="entry name" value="Xdiol_dOase_suB"/>
</dbReference>
<dbReference type="GO" id="GO:0008270">
    <property type="term" value="F:zinc ion binding"/>
    <property type="evidence" value="ECO:0007669"/>
    <property type="project" value="InterPro"/>
</dbReference>
<dbReference type="PANTHER" id="PTHR30096">
    <property type="entry name" value="4,5-DOPA DIOXYGENASE EXTRADIOL-LIKE PROTEIN"/>
    <property type="match status" value="1"/>
</dbReference>
<dbReference type="GO" id="GO:0008198">
    <property type="term" value="F:ferrous iron binding"/>
    <property type="evidence" value="ECO:0007669"/>
    <property type="project" value="InterPro"/>
</dbReference>
<evidence type="ECO:0000313" key="8">
    <source>
        <dbReference type="Proteomes" id="UP000662074"/>
    </source>
</evidence>
<dbReference type="SUPFAM" id="SSF53213">
    <property type="entry name" value="LigB-like"/>
    <property type="match status" value="1"/>
</dbReference>
<dbReference type="GO" id="GO:0016702">
    <property type="term" value="F:oxidoreductase activity, acting on single donors with incorporation of molecular oxygen, incorporation of two atoms of oxygen"/>
    <property type="evidence" value="ECO:0007669"/>
    <property type="project" value="UniProtKB-ARBA"/>
</dbReference>
<comment type="similarity">
    <text evidence="2">Belongs to the DODA-type extradiol aromatic ring-opening dioxygenase family.</text>
</comment>
<dbReference type="InterPro" id="IPR014436">
    <property type="entry name" value="Extradiol_dOase_DODA"/>
</dbReference>
<evidence type="ECO:0000313" key="7">
    <source>
        <dbReference type="EMBL" id="GGI51763.1"/>
    </source>
</evidence>